<name>A0A1I3DHY2_9PLAN</name>
<feature type="transmembrane region" description="Helical" evidence="1">
    <location>
        <begin position="558"/>
        <end position="576"/>
    </location>
</feature>
<feature type="transmembrane region" description="Helical" evidence="1">
    <location>
        <begin position="180"/>
        <end position="197"/>
    </location>
</feature>
<feature type="transmembrane region" description="Helical" evidence="1">
    <location>
        <begin position="122"/>
        <end position="143"/>
    </location>
</feature>
<dbReference type="InterPro" id="IPR038765">
    <property type="entry name" value="Papain-like_cys_pep_sf"/>
</dbReference>
<keyword evidence="1" id="KW-0812">Transmembrane</keyword>
<dbReference type="InterPro" id="IPR052901">
    <property type="entry name" value="Bact_TGase-like"/>
</dbReference>
<keyword evidence="4" id="KW-1185">Reference proteome</keyword>
<dbReference type="SMART" id="SM00460">
    <property type="entry name" value="TGc"/>
    <property type="match status" value="1"/>
</dbReference>
<dbReference type="STRING" id="1576369.SAMN05421753_103247"/>
<gene>
    <name evidence="3" type="ORF">SAMN05421753_103247</name>
</gene>
<proteinExistence type="predicted"/>
<feature type="transmembrane region" description="Helical" evidence="1">
    <location>
        <begin position="59"/>
        <end position="78"/>
    </location>
</feature>
<dbReference type="SUPFAM" id="SSF54001">
    <property type="entry name" value="Cysteine proteinases"/>
    <property type="match status" value="1"/>
</dbReference>
<protein>
    <submittedName>
        <fullName evidence="3">Transglutaminase-like superfamily protein</fullName>
    </submittedName>
</protein>
<dbReference type="Proteomes" id="UP000199518">
    <property type="component" value="Unassembled WGS sequence"/>
</dbReference>
<keyword evidence="1" id="KW-1133">Transmembrane helix</keyword>
<keyword evidence="1" id="KW-0472">Membrane</keyword>
<feature type="domain" description="Transglutaminase-like" evidence="2">
    <location>
        <begin position="443"/>
        <end position="515"/>
    </location>
</feature>
<dbReference type="AlphaFoldDB" id="A0A1I3DHY2"/>
<sequence length="680" mass="77994">MSTVIRDWVGLGRLPGWQRTAAVGLLLVQNAVLVLVMKSHLLPMEVLALAGWFAPQFRLVWRLPVPLTFVPVILFFLIRCRVGASDFTAMGFIGTEVAYELASCCLTVQLLMLFMKQYERRLPIWYLAVSGAGMVMAGDIRVTGAHREAMMWLTAAYLVCWGVFASASREPVTVRRRWRIFRMSAVLVMLSVSLFLGRQLSVIFHRHENQLERVISELIFSNDHSEFRHGFSGTGGLSDVTSMKQDHGEEVALEIEADFRPDYLRGRVFDLFYGNRWHMTGDYRAVVSRTNESNVRPNRPHENLFLLRDPLPEETRTMAVWPFEERTSAHCFSPLGTVAVACDASLLKVDANGIIERYAEDSATSYVVLTSDEVPPDYVVDPKFVQIPFEMDPYVRDLAHAICDDHPTPTGKMEAVADYFQTNFSYDRDVRVPRRADRLAYFLTERMPAHCEYFATATVLLLRIAGVPARYVTGYVVTGKNDVNGRWVARRQDSHAWVEAYDETQKKWITVESTPATGVPKEEPQSRGRELFEAIVSLWHHLNEFFSSGAAWPFLQKATRPLIVISSVLLVFYFVYRRCRRTIIPNWIEARKVVPLARERIRMDRFLASRGLVRTADESLLHFARRVEADKRLTTARQMADWYREYAYLRFGEMQGEDEGTVSIMRNKRVELARQTKVVS</sequence>
<dbReference type="PANTHER" id="PTHR42736:SF1">
    <property type="entry name" value="PROTEIN-GLUTAMINE GAMMA-GLUTAMYLTRANSFERASE"/>
    <property type="match status" value="1"/>
</dbReference>
<evidence type="ECO:0000256" key="1">
    <source>
        <dbReference type="SAM" id="Phobius"/>
    </source>
</evidence>
<reference evidence="4" key="1">
    <citation type="submission" date="2016-10" db="EMBL/GenBank/DDBJ databases">
        <authorList>
            <person name="Varghese N."/>
            <person name="Submissions S."/>
        </authorList>
    </citation>
    <scope>NUCLEOTIDE SEQUENCE [LARGE SCALE GENOMIC DNA]</scope>
    <source>
        <strain evidence="4">DSM 26348</strain>
    </source>
</reference>
<feature type="transmembrane region" description="Helical" evidence="1">
    <location>
        <begin position="20"/>
        <end position="38"/>
    </location>
</feature>
<organism evidence="3 4">
    <name type="scientific">Planctomicrobium piriforme</name>
    <dbReference type="NCBI Taxonomy" id="1576369"/>
    <lineage>
        <taxon>Bacteria</taxon>
        <taxon>Pseudomonadati</taxon>
        <taxon>Planctomycetota</taxon>
        <taxon>Planctomycetia</taxon>
        <taxon>Planctomycetales</taxon>
        <taxon>Planctomycetaceae</taxon>
        <taxon>Planctomicrobium</taxon>
    </lineage>
</organism>
<evidence type="ECO:0000313" key="4">
    <source>
        <dbReference type="Proteomes" id="UP000199518"/>
    </source>
</evidence>
<dbReference type="EMBL" id="FOQD01000003">
    <property type="protein sequence ID" value="SFH86266.1"/>
    <property type="molecule type" value="Genomic_DNA"/>
</dbReference>
<dbReference type="Pfam" id="PF01841">
    <property type="entry name" value="Transglut_core"/>
    <property type="match status" value="1"/>
</dbReference>
<dbReference type="InterPro" id="IPR002931">
    <property type="entry name" value="Transglutaminase-like"/>
</dbReference>
<evidence type="ECO:0000259" key="2">
    <source>
        <dbReference type="SMART" id="SM00460"/>
    </source>
</evidence>
<evidence type="ECO:0000313" key="3">
    <source>
        <dbReference type="EMBL" id="SFH86266.1"/>
    </source>
</evidence>
<accession>A0A1I3DHY2</accession>
<feature type="transmembrane region" description="Helical" evidence="1">
    <location>
        <begin position="149"/>
        <end position="168"/>
    </location>
</feature>
<dbReference type="PANTHER" id="PTHR42736">
    <property type="entry name" value="PROTEIN-GLUTAMINE GAMMA-GLUTAMYLTRANSFERASE"/>
    <property type="match status" value="1"/>
</dbReference>
<dbReference type="Gene3D" id="3.10.620.30">
    <property type="match status" value="1"/>
</dbReference>